<organism evidence="1 2">
    <name type="scientific">Laccaria amethystina LaAM-08-1</name>
    <dbReference type="NCBI Taxonomy" id="1095629"/>
    <lineage>
        <taxon>Eukaryota</taxon>
        <taxon>Fungi</taxon>
        <taxon>Dikarya</taxon>
        <taxon>Basidiomycota</taxon>
        <taxon>Agaricomycotina</taxon>
        <taxon>Agaricomycetes</taxon>
        <taxon>Agaricomycetidae</taxon>
        <taxon>Agaricales</taxon>
        <taxon>Agaricineae</taxon>
        <taxon>Hydnangiaceae</taxon>
        <taxon>Laccaria</taxon>
    </lineage>
</organism>
<name>A0A0C9X7M5_9AGAR</name>
<dbReference type="HOGENOM" id="CLU_2121484_0_0_1"/>
<keyword evidence="2" id="KW-1185">Reference proteome</keyword>
<reference evidence="1 2" key="1">
    <citation type="submission" date="2014-04" db="EMBL/GenBank/DDBJ databases">
        <authorList>
            <consortium name="DOE Joint Genome Institute"/>
            <person name="Kuo A."/>
            <person name="Kohler A."/>
            <person name="Nagy L.G."/>
            <person name="Floudas D."/>
            <person name="Copeland A."/>
            <person name="Barry K.W."/>
            <person name="Cichocki N."/>
            <person name="Veneault-Fourrey C."/>
            <person name="LaButti K."/>
            <person name="Lindquist E.A."/>
            <person name="Lipzen A."/>
            <person name="Lundell T."/>
            <person name="Morin E."/>
            <person name="Murat C."/>
            <person name="Sun H."/>
            <person name="Tunlid A."/>
            <person name="Henrissat B."/>
            <person name="Grigoriev I.V."/>
            <person name="Hibbett D.S."/>
            <person name="Martin F."/>
            <person name="Nordberg H.P."/>
            <person name="Cantor M.N."/>
            <person name="Hua S.X."/>
        </authorList>
    </citation>
    <scope>NUCLEOTIDE SEQUENCE [LARGE SCALE GENOMIC DNA]</scope>
    <source>
        <strain evidence="1 2">LaAM-08-1</strain>
    </source>
</reference>
<evidence type="ECO:0000313" key="2">
    <source>
        <dbReference type="Proteomes" id="UP000054477"/>
    </source>
</evidence>
<dbReference type="Proteomes" id="UP000054477">
    <property type="component" value="Unassembled WGS sequence"/>
</dbReference>
<proteinExistence type="predicted"/>
<dbReference type="EMBL" id="KN838614">
    <property type="protein sequence ID" value="KIK01026.1"/>
    <property type="molecule type" value="Genomic_DNA"/>
</dbReference>
<evidence type="ECO:0000313" key="1">
    <source>
        <dbReference type="EMBL" id="KIK01026.1"/>
    </source>
</evidence>
<sequence length="114" mass="12697">MQIVEDNDYIVVSPHERVANEHRVVYQSPTCIHTTEIVNDNNNVVVFKSDTVSPAHHSLTLPHTLPSLTAHHSLLLHSLLTPSLPPSLPPSPLPLSLPPPSRHHSQQVYITYNI</sequence>
<accession>A0A0C9X7M5</accession>
<reference evidence="2" key="2">
    <citation type="submission" date="2015-01" db="EMBL/GenBank/DDBJ databases">
        <title>Evolutionary Origins and Diversification of the Mycorrhizal Mutualists.</title>
        <authorList>
            <consortium name="DOE Joint Genome Institute"/>
            <consortium name="Mycorrhizal Genomics Consortium"/>
            <person name="Kohler A."/>
            <person name="Kuo A."/>
            <person name="Nagy L.G."/>
            <person name="Floudas D."/>
            <person name="Copeland A."/>
            <person name="Barry K.W."/>
            <person name="Cichocki N."/>
            <person name="Veneault-Fourrey C."/>
            <person name="LaButti K."/>
            <person name="Lindquist E.A."/>
            <person name="Lipzen A."/>
            <person name="Lundell T."/>
            <person name="Morin E."/>
            <person name="Murat C."/>
            <person name="Riley R."/>
            <person name="Ohm R."/>
            <person name="Sun H."/>
            <person name="Tunlid A."/>
            <person name="Henrissat B."/>
            <person name="Grigoriev I.V."/>
            <person name="Hibbett D.S."/>
            <person name="Martin F."/>
        </authorList>
    </citation>
    <scope>NUCLEOTIDE SEQUENCE [LARGE SCALE GENOMIC DNA]</scope>
    <source>
        <strain evidence="2">LaAM-08-1</strain>
    </source>
</reference>
<protein>
    <submittedName>
        <fullName evidence="1">Uncharacterized protein</fullName>
    </submittedName>
</protein>
<gene>
    <name evidence="1" type="ORF">K443DRAFT_7267</name>
</gene>
<dbReference type="AlphaFoldDB" id="A0A0C9X7M5"/>